<evidence type="ECO:0000313" key="3">
    <source>
        <dbReference type="Proteomes" id="UP000077412"/>
    </source>
</evidence>
<protein>
    <submittedName>
        <fullName evidence="2">Phosphohydrolase</fullName>
    </submittedName>
</protein>
<dbReference type="SMART" id="SM00471">
    <property type="entry name" value="HDc"/>
    <property type="match status" value="1"/>
</dbReference>
<dbReference type="GO" id="GO:0016787">
    <property type="term" value="F:hydrolase activity"/>
    <property type="evidence" value="ECO:0007669"/>
    <property type="project" value="UniProtKB-KW"/>
</dbReference>
<dbReference type="EMBL" id="CP016761">
    <property type="protein sequence ID" value="ANX12052.1"/>
    <property type="molecule type" value="Genomic_DNA"/>
</dbReference>
<evidence type="ECO:0000313" key="2">
    <source>
        <dbReference type="EMBL" id="ANX12052.1"/>
    </source>
</evidence>
<dbReference type="Proteomes" id="UP000077412">
    <property type="component" value="Chromosome"/>
</dbReference>
<dbReference type="KEGG" id="far:ABE41_008535"/>
<dbReference type="CDD" id="cd00077">
    <property type="entry name" value="HDc"/>
    <property type="match status" value="1"/>
</dbReference>
<keyword evidence="2" id="KW-0378">Hydrolase</keyword>
<gene>
    <name evidence="2" type="ORF">ABE41_008535</name>
</gene>
<accession>A0A1B1Z3Q3</accession>
<name>A0A1B1Z3Q3_9BACL</name>
<sequence>MRKITLLDLYKHPHVQKYVKRSGMVHAISTAYHAYRLAVKHGVDPDMATKAAFLHDIGHYTWYKNGHWDYDMYKENDIHAIKGAERAHRILVSLGEDRKKAKEIALAILLHTDSYLPAGSLNLNPLQQVVALADEADEEPGGSHHYRTVSDIKALTMIKKLDEMVDEYNEEEKVKHSVS</sequence>
<reference evidence="2 3" key="1">
    <citation type="submission" date="2016-08" db="EMBL/GenBank/DDBJ databases">
        <title>Complete genome sequence of Fictibacillus arsenicus G25-54, a strain with toxicity to nematodes and a potential arsenic-resistance activity.</title>
        <authorList>
            <person name="Zheng Z."/>
        </authorList>
    </citation>
    <scope>NUCLEOTIDE SEQUENCE [LARGE SCALE GENOMIC DNA]</scope>
    <source>
        <strain evidence="2 3">G25-54</strain>
    </source>
</reference>
<feature type="domain" description="HD/PDEase" evidence="1">
    <location>
        <begin position="19"/>
        <end position="148"/>
    </location>
</feature>
<dbReference type="Pfam" id="PF01966">
    <property type="entry name" value="HD"/>
    <property type="match status" value="1"/>
</dbReference>
<dbReference type="InterPro" id="IPR003607">
    <property type="entry name" value="HD/PDEase_dom"/>
</dbReference>
<dbReference type="InterPro" id="IPR006674">
    <property type="entry name" value="HD_domain"/>
</dbReference>
<dbReference type="OrthoDB" id="2352233at2"/>
<keyword evidence="3" id="KW-1185">Reference proteome</keyword>
<evidence type="ECO:0000259" key="1">
    <source>
        <dbReference type="SMART" id="SM00471"/>
    </source>
</evidence>
<dbReference type="SUPFAM" id="SSF109604">
    <property type="entry name" value="HD-domain/PDEase-like"/>
    <property type="match status" value="1"/>
</dbReference>
<dbReference type="RefSeq" id="WP_066288813.1">
    <property type="nucleotide sequence ID" value="NZ_CP016761.1"/>
</dbReference>
<organism evidence="2 3">
    <name type="scientific">Fictibacillus arsenicus</name>
    <dbReference type="NCBI Taxonomy" id="255247"/>
    <lineage>
        <taxon>Bacteria</taxon>
        <taxon>Bacillati</taxon>
        <taxon>Bacillota</taxon>
        <taxon>Bacilli</taxon>
        <taxon>Bacillales</taxon>
        <taxon>Fictibacillaceae</taxon>
        <taxon>Fictibacillus</taxon>
    </lineage>
</organism>
<dbReference type="STRING" id="255247.ABE41_008535"/>
<dbReference type="AlphaFoldDB" id="A0A1B1Z3Q3"/>
<dbReference type="Gene3D" id="1.10.3210.10">
    <property type="entry name" value="Hypothetical protein af1432"/>
    <property type="match status" value="1"/>
</dbReference>
<proteinExistence type="predicted"/>